<feature type="domain" description="N-acetyltransferase" evidence="1">
    <location>
        <begin position="1"/>
        <end position="138"/>
    </location>
</feature>
<dbReference type="Pfam" id="PF13530">
    <property type="entry name" value="SCP2_2"/>
    <property type="match status" value="1"/>
</dbReference>
<evidence type="ECO:0000313" key="2">
    <source>
        <dbReference type="EMBL" id="HJF71849.1"/>
    </source>
</evidence>
<dbReference type="InterPro" id="IPR016181">
    <property type="entry name" value="Acyl_CoA_acyltransferase"/>
</dbReference>
<dbReference type="InterPro" id="IPR025559">
    <property type="entry name" value="Eis_dom"/>
</dbReference>
<reference evidence="2" key="1">
    <citation type="journal article" date="2021" name="PeerJ">
        <title>Extensive microbial diversity within the chicken gut microbiome revealed by metagenomics and culture.</title>
        <authorList>
            <person name="Gilroy R."/>
            <person name="Ravi A."/>
            <person name="Getino M."/>
            <person name="Pursley I."/>
            <person name="Horton D.L."/>
            <person name="Alikhan N.F."/>
            <person name="Baker D."/>
            <person name="Gharbi K."/>
            <person name="Hall N."/>
            <person name="Watson M."/>
            <person name="Adriaenssens E.M."/>
            <person name="Foster-Nyarko E."/>
            <person name="Jarju S."/>
            <person name="Secka A."/>
            <person name="Antonio M."/>
            <person name="Oren A."/>
            <person name="Chaudhuri R.R."/>
            <person name="La Ragione R."/>
            <person name="Hildebrand F."/>
            <person name="Pallen M.J."/>
        </authorList>
    </citation>
    <scope>NUCLEOTIDE SEQUENCE</scope>
    <source>
        <strain evidence="2">6966</strain>
    </source>
</reference>
<dbReference type="GO" id="GO:0030649">
    <property type="term" value="P:aminoglycoside antibiotic catabolic process"/>
    <property type="evidence" value="ECO:0007669"/>
    <property type="project" value="TreeGrafter"/>
</dbReference>
<name>A0A921H5T2_9BACT</name>
<dbReference type="AlphaFoldDB" id="A0A921H5T2"/>
<protein>
    <submittedName>
        <fullName evidence="2">GNAT family N-acetyltransferase</fullName>
        <ecNumber evidence="2">2.3.1.-</ecNumber>
    </submittedName>
</protein>
<dbReference type="PANTHER" id="PTHR37817">
    <property type="entry name" value="N-ACETYLTRANSFERASE EIS"/>
    <property type="match status" value="1"/>
</dbReference>
<gene>
    <name evidence="2" type="ORF">K8V05_13940</name>
</gene>
<dbReference type="EC" id="2.3.1.-" evidence="2"/>
<dbReference type="Gene3D" id="3.40.630.30">
    <property type="match status" value="1"/>
</dbReference>
<dbReference type="GO" id="GO:0034069">
    <property type="term" value="F:aminoglycoside N-acetyltransferase activity"/>
    <property type="evidence" value="ECO:0007669"/>
    <property type="project" value="TreeGrafter"/>
</dbReference>
<evidence type="ECO:0000313" key="3">
    <source>
        <dbReference type="Proteomes" id="UP000742098"/>
    </source>
</evidence>
<dbReference type="Proteomes" id="UP000742098">
    <property type="component" value="Unassembled WGS sequence"/>
</dbReference>
<dbReference type="SUPFAM" id="SSF55729">
    <property type="entry name" value="Acyl-CoA N-acyltransferases (Nat)"/>
    <property type="match status" value="1"/>
</dbReference>
<sequence>MRIMKREVMELWRVCFDDTEEFIQFYFDKKYKDENALVYWDEQGAAIAALQTPLYPMTFGETQIITGYISGACTHPLARARGVMTKLLREAFYVMRGRKIPMSTLIPANEWLYDYYGKMGYATVFDYTPEYYTILDKPVADHFRVEAIREEGLLTDDLFSYFQSMMRLRPCCVQHEREDFDVIVESLRMDGGALIVVYGDKNIVGMAFAEPRGNRVLIQDGMYDSEDVKRVALWGVMKYLDAAEIYCRVLPSGKVDEHRGMARVLDVEQMLRLYAVNNPEQNLVLKVTDDWIPENTGVYVIGKGDCVCDNAKQVEAELSVQELAQLLLGYHPERFPRLEPYFKKCSPFISLMLD</sequence>
<accession>A0A921H5T2</accession>
<dbReference type="PROSITE" id="PS51186">
    <property type="entry name" value="GNAT"/>
    <property type="match status" value="1"/>
</dbReference>
<comment type="caution">
    <text evidence="2">The sequence shown here is derived from an EMBL/GenBank/DDBJ whole genome shotgun (WGS) entry which is preliminary data.</text>
</comment>
<keyword evidence="2" id="KW-0808">Transferase</keyword>
<dbReference type="EMBL" id="DYVS01000263">
    <property type="protein sequence ID" value="HJF71849.1"/>
    <property type="molecule type" value="Genomic_DNA"/>
</dbReference>
<keyword evidence="2" id="KW-0012">Acyltransferase</keyword>
<organism evidence="2 3">
    <name type="scientific">Butyricimonas virosa</name>
    <dbReference type="NCBI Taxonomy" id="544645"/>
    <lineage>
        <taxon>Bacteria</taxon>
        <taxon>Pseudomonadati</taxon>
        <taxon>Bacteroidota</taxon>
        <taxon>Bacteroidia</taxon>
        <taxon>Bacteroidales</taxon>
        <taxon>Odoribacteraceae</taxon>
        <taxon>Butyricimonas</taxon>
    </lineage>
</organism>
<proteinExistence type="predicted"/>
<dbReference type="Gene3D" id="3.30.1050.10">
    <property type="entry name" value="SCP2 sterol-binding domain"/>
    <property type="match status" value="1"/>
</dbReference>
<evidence type="ECO:0000259" key="1">
    <source>
        <dbReference type="PROSITE" id="PS51186"/>
    </source>
</evidence>
<dbReference type="Pfam" id="PF13527">
    <property type="entry name" value="Acetyltransf_9"/>
    <property type="match status" value="1"/>
</dbReference>
<dbReference type="InterPro" id="IPR000182">
    <property type="entry name" value="GNAT_dom"/>
</dbReference>
<reference evidence="2" key="2">
    <citation type="submission" date="2021-09" db="EMBL/GenBank/DDBJ databases">
        <authorList>
            <person name="Gilroy R."/>
        </authorList>
    </citation>
    <scope>NUCLEOTIDE SEQUENCE</scope>
    <source>
        <strain evidence="2">6966</strain>
    </source>
</reference>
<dbReference type="PANTHER" id="PTHR37817:SF1">
    <property type="entry name" value="N-ACETYLTRANSFERASE EIS"/>
    <property type="match status" value="1"/>
</dbReference>
<dbReference type="InterPro" id="IPR051554">
    <property type="entry name" value="Acetyltransferase_Eis"/>
</dbReference>
<dbReference type="SUPFAM" id="SSF55718">
    <property type="entry name" value="SCP-like"/>
    <property type="match status" value="1"/>
</dbReference>
<dbReference type="InterPro" id="IPR036527">
    <property type="entry name" value="SCP2_sterol-bd_dom_sf"/>
</dbReference>